<feature type="region of interest" description="Disordered" evidence="1">
    <location>
        <begin position="82"/>
        <end position="106"/>
    </location>
</feature>
<keyword evidence="4" id="KW-1185">Reference proteome</keyword>
<name>A0A916XGE4_9HYPH</name>
<reference evidence="3" key="2">
    <citation type="submission" date="2020-09" db="EMBL/GenBank/DDBJ databases">
        <authorList>
            <person name="Sun Q."/>
            <person name="Zhou Y."/>
        </authorList>
    </citation>
    <scope>NUCLEOTIDE SEQUENCE</scope>
    <source>
        <strain evidence="3">CGMCC 1.12919</strain>
    </source>
</reference>
<dbReference type="InterPro" id="IPR036709">
    <property type="entry name" value="Autotransporte_beta_dom_sf"/>
</dbReference>
<reference evidence="3" key="1">
    <citation type="journal article" date="2014" name="Int. J. Syst. Evol. Microbiol.">
        <title>Complete genome sequence of Corynebacterium casei LMG S-19264T (=DSM 44701T), isolated from a smear-ripened cheese.</title>
        <authorList>
            <consortium name="US DOE Joint Genome Institute (JGI-PGF)"/>
            <person name="Walter F."/>
            <person name="Albersmeier A."/>
            <person name="Kalinowski J."/>
            <person name="Ruckert C."/>
        </authorList>
    </citation>
    <scope>NUCLEOTIDE SEQUENCE</scope>
    <source>
        <strain evidence="3">CGMCC 1.12919</strain>
    </source>
</reference>
<dbReference type="InterPro" id="IPR005546">
    <property type="entry name" value="Autotransporte_beta"/>
</dbReference>
<evidence type="ECO:0000313" key="3">
    <source>
        <dbReference type="EMBL" id="GGC69935.1"/>
    </source>
</evidence>
<dbReference type="PROSITE" id="PS51208">
    <property type="entry name" value="AUTOTRANSPORTER"/>
    <property type="match status" value="1"/>
</dbReference>
<organism evidence="3 4">
    <name type="scientific">Chelatococcus reniformis</name>
    <dbReference type="NCBI Taxonomy" id="1494448"/>
    <lineage>
        <taxon>Bacteria</taxon>
        <taxon>Pseudomonadati</taxon>
        <taxon>Pseudomonadota</taxon>
        <taxon>Alphaproteobacteria</taxon>
        <taxon>Hyphomicrobiales</taxon>
        <taxon>Chelatococcaceae</taxon>
        <taxon>Chelatococcus</taxon>
    </lineage>
</organism>
<proteinExistence type="predicted"/>
<dbReference type="SMART" id="SM00869">
    <property type="entry name" value="Autotransporter"/>
    <property type="match status" value="1"/>
</dbReference>
<feature type="compositionally biased region" description="Gly residues" evidence="1">
    <location>
        <begin position="87"/>
        <end position="106"/>
    </location>
</feature>
<gene>
    <name evidence="3" type="ORF">GCM10010994_30650</name>
</gene>
<evidence type="ECO:0000259" key="2">
    <source>
        <dbReference type="PROSITE" id="PS51208"/>
    </source>
</evidence>
<evidence type="ECO:0000313" key="4">
    <source>
        <dbReference type="Proteomes" id="UP000637002"/>
    </source>
</evidence>
<feature type="domain" description="Autotransporter" evidence="2">
    <location>
        <begin position="2128"/>
        <end position="2406"/>
    </location>
</feature>
<evidence type="ECO:0000256" key="1">
    <source>
        <dbReference type="SAM" id="MobiDB-lite"/>
    </source>
</evidence>
<protein>
    <recommendedName>
        <fullName evidence="2">Autotransporter domain-containing protein</fullName>
    </recommendedName>
</protein>
<comment type="caution">
    <text evidence="3">The sequence shown here is derived from an EMBL/GenBank/DDBJ whole genome shotgun (WGS) entry which is preliminary data.</text>
</comment>
<dbReference type="SUPFAM" id="SSF103515">
    <property type="entry name" value="Autotransporter"/>
    <property type="match status" value="1"/>
</dbReference>
<accession>A0A916XGE4</accession>
<sequence length="2406" mass="230498">MTCLAGGIGLAALVCGLAGGMRAARAEDVSGELERLQRATSGDPGHDAGSSFAATAGGAAAALIYRARGRIGRDGLNGPVIDIKSSGGNGGGGSGSRPPGAGGDGGAITFNQFGMVAGASAPGGLISLFSQGGNGGGGTSGLDGTNGQSGGRGGDVSLAQYGTIVSPSGAGGQLVVLRSVGGQGGVNTGSGGAGGKVSLIQSGAIRTGAVQTNGLPLISLQSAGGKGGDTGTRDGGVGGTGGAVAFTQSGAPIEASGTQASAGVPLIWLVSQGGQGGDGRTATQADSTPILVWRGGSGGAASSVAADLGGNVTTRGDNFAAVRATSQGGASGRYGNVKGRASGSASVGGAAGTVSVTIAARATVATTGAHAPAVIAEARAGQGTDAAAAYFAKGGTGGSVVDTPTTPSVRFVNDGVVSTSGANATAVVLQSVGGNGGSSRSGDGEGGAGGAAGRIVAIQHGAISTIGPYSFGIVAQSIGGTGGRGSGGLFIGDPGGRAGDGGAVTVANVGAITTQGEGATAIVAQSVGGGSALDAFQSQAILPKGVKAKEGVGAIDVTAGPGGGQGGDSLGYFFARGGDGGSGGDGALVKVLNEGRITTGGDSAYGILAQSVGGSGGAAGDAIAAGAFLSVSLGGHGGGGGTGGAVQVGSEDGAKAYVAATAAGQARSPSIETSGADAVAILAQSIGGGGGSGGSAIAASGGVLGAVSVSVGGSGGQGGAGGTVDIWNTSAVTTAGAGAMGIEAQSIGGGGGNAGSARSYAVAVGAGYIPAVAVSVAVGGKGGDGGVGGAVTLHNFNAITTKGASANAIDAQSIGGGGGSAGNAFAYALAVQTSALPSVDVNVAVGGSNGKGGAGGKVAAESDALIETFGNDSKGISLLSVGGGGGSGGTARSVEGLASFYANIGVPVTIGGKGGGGGAGDEAKVVNNGFVHTLGQFSNAIDVSSIGGGGGKGGSADSAAAAGLGYEGPGAATIGTLVDALPIAKSITADVTIGGGGGKGGAGGAVIVDNNRAILTEGSNSTAIAAYSIGGGGGSGGGFQGGGSGTIAANVRIGGSGGDGGNGGTVTVTNAGNASISTLASGSHGIFAQSVGGGGGNGGTFTGTRKSAAVDRLTANPSDWTTWLPIANMLAGELTRANDVGKMVFAATPVERLPGESDADHRARQAKANEFKMFKDPMFDKGSSLQNIMDKAPAITAILKAATSLVDPKKTVGEKIDAGVAALLATTVTALGDKVGDALKKAGIGQAAKDKLKGTTWGSWQEDYPSVAVNVSVGGRGGEGGSGGAVTVKNDGSITTADSLAYGVFAQSVGGGGGAGGGGLATGENILNVDVSVGGSGGKGGNGGAVVADNKGLILTDGAASYGLFAQSIGGGGGVGGASSAESSLSFSVNTVIGGNGGTSGAGGTVTVTNSGTIATAGRDAHAIVAQSVGGGGGVYFNNLKSPRELELERKQRLAAEADAKAKGTTLTGNTLTPTETEQARQAEAAIEATKTFLQSLGMDAGGTAGVDRWSTILPNPQASLTIGGNGRAGGNGGAVGITHTGHITTSGIAAFGILAQSIGGGGGFGSDATNGWLPVNVAIGGAGGAYGNGGAVTVSLGREASVTTSGAGAHAIFAQSIGGGGGYGGTALNQILPNFVNRSGGGGAGGAITLSLTPGGGESRLAIVTTGARAHAILAQSLGGGGGMLASLAGPAIPVANTVSDRSGGSENHGGKITVATAGTISATGADSYGIFAQSGVQAADGSISVPVPHSTHVGIYSRTTYDHLGGDITIKHIGDIIGGSGSGAAIRIDGGASNTITINQGSTVAAASGTAIVSTWGREAVDNSGTIVGNVDLTSGATLNLGVYEVNSFHNQATGVLQTGEMIRLGRPLNGISFVNDGVVNIGGTGVISTTTLTGNFTQTAAGRLLVDISPPATAAELAGQAGPWLTRPSPAPSGPSNPVARFFANLFGGSAPAPEPVQIAPLRASDLLEVTGSAAVDGTIVPNAITWLLPGAYTIVKADGGVSGAPVVAGAQPVAVPITWDLVNAGTSLSLIPKADFANPRGVSLTTDQQSAAQQLQSAWDAGSLAQGTAFPRFLSVAAPAQYAAALDELNQESSQYTATTKVLGVQAALRAPLSCPAFAGAGTLLEEGECVWGRISGGYARMSPSRDDGGYRQNDTTYRMGAQTEVRPGWFIGASGSYTRGDMKDPDGITGTGSDAYDGSIAVKHQIGPWLFSASATAGYGWQRNLRSISIGSTGATALSKSKILTLGAQVRGAYELTFSNWYIRPYVDLAALYLRTPSYTEWGAPGLNLNVLSQSKTLYSVSPNVEIGGRFDLASGYWLRPFGTVGFTLLSDDGFVGLAALQGNVDGAFATTSRVPDRLLDVGLGVQIASGTGLEFTAEYQAHTGRDYLAHTGTARLAWRF</sequence>
<dbReference type="EMBL" id="BMGG01000005">
    <property type="protein sequence ID" value="GGC69935.1"/>
    <property type="molecule type" value="Genomic_DNA"/>
</dbReference>
<dbReference type="Proteomes" id="UP000637002">
    <property type="component" value="Unassembled WGS sequence"/>
</dbReference>